<gene>
    <name evidence="1" type="ORF">ECRASSUSDP1_LOCUS4588</name>
</gene>
<dbReference type="AlphaFoldDB" id="A0AAD1U784"/>
<proteinExistence type="predicted"/>
<accession>A0AAD1U784</accession>
<evidence type="ECO:0000313" key="1">
    <source>
        <dbReference type="EMBL" id="CAI2363258.1"/>
    </source>
</evidence>
<comment type="caution">
    <text evidence="1">The sequence shown here is derived from an EMBL/GenBank/DDBJ whole genome shotgun (WGS) entry which is preliminary data.</text>
</comment>
<sequence length="91" mass="10598">MLLICLEYLSWSFWCWWRILGTNQTFGYYFVSLLSSRLHISAKELDGQSLVAALIKLFISPMRFSSSPILCSLAFQTYFKLGMIVIYLNKL</sequence>
<dbReference type="Proteomes" id="UP001295684">
    <property type="component" value="Unassembled WGS sequence"/>
</dbReference>
<organism evidence="1 2">
    <name type="scientific">Euplotes crassus</name>
    <dbReference type="NCBI Taxonomy" id="5936"/>
    <lineage>
        <taxon>Eukaryota</taxon>
        <taxon>Sar</taxon>
        <taxon>Alveolata</taxon>
        <taxon>Ciliophora</taxon>
        <taxon>Intramacronucleata</taxon>
        <taxon>Spirotrichea</taxon>
        <taxon>Hypotrichia</taxon>
        <taxon>Euplotida</taxon>
        <taxon>Euplotidae</taxon>
        <taxon>Moneuplotes</taxon>
    </lineage>
</organism>
<evidence type="ECO:0000313" key="2">
    <source>
        <dbReference type="Proteomes" id="UP001295684"/>
    </source>
</evidence>
<reference evidence="1" key="1">
    <citation type="submission" date="2023-07" db="EMBL/GenBank/DDBJ databases">
        <authorList>
            <consortium name="AG Swart"/>
            <person name="Singh M."/>
            <person name="Singh A."/>
            <person name="Seah K."/>
            <person name="Emmerich C."/>
        </authorList>
    </citation>
    <scope>NUCLEOTIDE SEQUENCE</scope>
    <source>
        <strain evidence="1">DP1</strain>
    </source>
</reference>
<protein>
    <submittedName>
        <fullName evidence="1">Uncharacterized protein</fullName>
    </submittedName>
</protein>
<name>A0AAD1U784_EUPCR</name>
<dbReference type="EMBL" id="CAMPGE010004411">
    <property type="protein sequence ID" value="CAI2363258.1"/>
    <property type="molecule type" value="Genomic_DNA"/>
</dbReference>
<keyword evidence="2" id="KW-1185">Reference proteome</keyword>